<keyword evidence="2" id="KW-1185">Reference proteome</keyword>
<dbReference type="EMBL" id="BSVA01000001">
    <property type="protein sequence ID" value="GMA91313.1"/>
    <property type="molecule type" value="Genomic_DNA"/>
</dbReference>
<organism evidence="1 2">
    <name type="scientific">Homoserinibacter gongjuensis</name>
    <dbReference type="NCBI Taxonomy" id="1162968"/>
    <lineage>
        <taxon>Bacteria</taxon>
        <taxon>Bacillati</taxon>
        <taxon>Actinomycetota</taxon>
        <taxon>Actinomycetes</taxon>
        <taxon>Micrococcales</taxon>
        <taxon>Microbacteriaceae</taxon>
        <taxon>Homoserinibacter</taxon>
    </lineage>
</organism>
<gene>
    <name evidence="1" type="ORF">GCM10025869_18420</name>
</gene>
<dbReference type="Proteomes" id="UP001157069">
    <property type="component" value="Unassembled WGS sequence"/>
</dbReference>
<protein>
    <submittedName>
        <fullName evidence="1">Uncharacterized protein</fullName>
    </submittedName>
</protein>
<name>A0ABQ6JT34_9MICO</name>
<proteinExistence type="predicted"/>
<comment type="caution">
    <text evidence="1">The sequence shown here is derived from an EMBL/GenBank/DDBJ whole genome shotgun (WGS) entry which is preliminary data.</text>
</comment>
<accession>A0ABQ6JT34</accession>
<sequence>MLGVDHRTQRDRGIRALAHLVLGELEQAVERAAARGLGDVELLHRAVEAPAPRAHAIRPGGERDARAERRGCDILRQRLGQVDVADAQGAQHGRDRADLGESLSGAQLEALADSRVRAHAFPS</sequence>
<reference evidence="2" key="1">
    <citation type="journal article" date="2019" name="Int. J. Syst. Evol. Microbiol.">
        <title>The Global Catalogue of Microorganisms (GCM) 10K type strain sequencing project: providing services to taxonomists for standard genome sequencing and annotation.</title>
        <authorList>
            <consortium name="The Broad Institute Genomics Platform"/>
            <consortium name="The Broad Institute Genome Sequencing Center for Infectious Disease"/>
            <person name="Wu L."/>
            <person name="Ma J."/>
        </authorList>
    </citation>
    <scope>NUCLEOTIDE SEQUENCE [LARGE SCALE GENOMIC DNA]</scope>
    <source>
        <strain evidence="2">NBRC 108755</strain>
    </source>
</reference>
<evidence type="ECO:0000313" key="2">
    <source>
        <dbReference type="Proteomes" id="UP001157069"/>
    </source>
</evidence>
<evidence type="ECO:0000313" key="1">
    <source>
        <dbReference type="EMBL" id="GMA91313.1"/>
    </source>
</evidence>